<evidence type="ECO:0000313" key="3">
    <source>
        <dbReference type="Proteomes" id="UP001595799"/>
    </source>
</evidence>
<comment type="similarity">
    <text evidence="1">Belongs to the enoyl-CoA hydratase/isomerase family.</text>
</comment>
<dbReference type="SUPFAM" id="SSF52096">
    <property type="entry name" value="ClpP/crotonase"/>
    <property type="match status" value="1"/>
</dbReference>
<dbReference type="PANTHER" id="PTHR43802:SF1">
    <property type="entry name" value="IP11341P-RELATED"/>
    <property type="match status" value="1"/>
</dbReference>
<dbReference type="Gene3D" id="1.10.12.10">
    <property type="entry name" value="Lyase 2-enoyl-coa Hydratase, Chain A, domain 2"/>
    <property type="match status" value="1"/>
</dbReference>
<dbReference type="InterPro" id="IPR001753">
    <property type="entry name" value="Enoyl-CoA_hydra/iso"/>
</dbReference>
<evidence type="ECO:0000256" key="1">
    <source>
        <dbReference type="ARBA" id="ARBA00005254"/>
    </source>
</evidence>
<dbReference type="Pfam" id="PF00378">
    <property type="entry name" value="ECH_1"/>
    <property type="match status" value="1"/>
</dbReference>
<dbReference type="Proteomes" id="UP001595799">
    <property type="component" value="Unassembled WGS sequence"/>
</dbReference>
<sequence length="260" mass="27599">MAEPAADSATVLYDRPAEGVTRITLNRPKKLNSITVQLRDELVAALERAGHEENVRCIILTGAGRAFCAGQDLGERRPVLEGEAVDLGETLEAGVNRIVRGIRDLPKPVVCAVNGVAAGAGANIALACDIVVAARSASFIQSFMRLGLIPDGGGTWSLPRLVGSARATGMVMLARPVSAEDAESWGLIWQKVEDAQLECVVSGIAGELVTRSPDALALAKQALHVSTANTLDQQLDLERDLQRKAGFTEAYREALAAFFK</sequence>
<organism evidence="2 3">
    <name type="scientific">Fodinicurvata halophila</name>
    <dbReference type="NCBI Taxonomy" id="1419723"/>
    <lineage>
        <taxon>Bacteria</taxon>
        <taxon>Pseudomonadati</taxon>
        <taxon>Pseudomonadota</taxon>
        <taxon>Alphaproteobacteria</taxon>
        <taxon>Rhodospirillales</taxon>
        <taxon>Rhodovibrionaceae</taxon>
        <taxon>Fodinicurvata</taxon>
    </lineage>
</organism>
<keyword evidence="3" id="KW-1185">Reference proteome</keyword>
<gene>
    <name evidence="2" type="ORF">ACFOW6_10870</name>
</gene>
<proteinExistence type="inferred from homology"/>
<dbReference type="InterPro" id="IPR029045">
    <property type="entry name" value="ClpP/crotonase-like_dom_sf"/>
</dbReference>
<comment type="caution">
    <text evidence="2">The sequence shown here is derived from an EMBL/GenBank/DDBJ whole genome shotgun (WGS) entry which is preliminary data.</text>
</comment>
<dbReference type="Gene3D" id="3.90.226.10">
    <property type="entry name" value="2-enoyl-CoA Hydratase, Chain A, domain 1"/>
    <property type="match status" value="1"/>
</dbReference>
<dbReference type="CDD" id="cd06558">
    <property type="entry name" value="crotonase-like"/>
    <property type="match status" value="1"/>
</dbReference>
<protein>
    <submittedName>
        <fullName evidence="2">Enoyl-CoA hydratase-related protein</fullName>
    </submittedName>
</protein>
<dbReference type="PANTHER" id="PTHR43802">
    <property type="entry name" value="ENOYL-COA HYDRATASE"/>
    <property type="match status" value="1"/>
</dbReference>
<name>A0ABV8UL80_9PROT</name>
<dbReference type="RefSeq" id="WP_382422393.1">
    <property type="nucleotide sequence ID" value="NZ_JBHSCW010000005.1"/>
</dbReference>
<dbReference type="InterPro" id="IPR014748">
    <property type="entry name" value="Enoyl-CoA_hydra_C"/>
</dbReference>
<dbReference type="EMBL" id="JBHSCW010000005">
    <property type="protein sequence ID" value="MFC4352043.1"/>
    <property type="molecule type" value="Genomic_DNA"/>
</dbReference>
<evidence type="ECO:0000313" key="2">
    <source>
        <dbReference type="EMBL" id="MFC4352043.1"/>
    </source>
</evidence>
<reference evidence="3" key="1">
    <citation type="journal article" date="2019" name="Int. J. Syst. Evol. Microbiol.">
        <title>The Global Catalogue of Microorganisms (GCM) 10K type strain sequencing project: providing services to taxonomists for standard genome sequencing and annotation.</title>
        <authorList>
            <consortium name="The Broad Institute Genomics Platform"/>
            <consortium name="The Broad Institute Genome Sequencing Center for Infectious Disease"/>
            <person name="Wu L."/>
            <person name="Ma J."/>
        </authorList>
    </citation>
    <scope>NUCLEOTIDE SEQUENCE [LARGE SCALE GENOMIC DNA]</scope>
    <source>
        <strain evidence="3">CECT 8472</strain>
    </source>
</reference>
<accession>A0ABV8UL80</accession>